<dbReference type="EMBL" id="GL377620">
    <property type="protein sequence ID" value="EFJ16020.1"/>
    <property type="molecule type" value="Genomic_DNA"/>
</dbReference>
<evidence type="ECO:0000256" key="1">
    <source>
        <dbReference type="SAM" id="MobiDB-lite"/>
    </source>
</evidence>
<dbReference type="InParanoid" id="D8SHK3"/>
<evidence type="ECO:0000313" key="3">
    <source>
        <dbReference type="Proteomes" id="UP000001514"/>
    </source>
</evidence>
<dbReference type="HOGENOM" id="CLU_734463_0_0_1"/>
<dbReference type="InterPro" id="IPR036410">
    <property type="entry name" value="HSP_DnaJ_Cys-rich_dom_sf"/>
</dbReference>
<dbReference type="Proteomes" id="UP000001514">
    <property type="component" value="Unassembled WGS sequence"/>
</dbReference>
<sequence length="377" mass="41619">MEFVGRFQALVRNVAVALEKPNKERSKCPRCKGSGLLAQRAPWDWGRGTVSNDPCWFCEGIGVMPVAGLTGFLLARASPAFHTRDSKAPSQLPIKVQLYLGKYPGTRPKFSTHKVCDNPKDLLHDFSRVPDWLCGEEFQHFETPRAPKTSMASGGTLSPRTSPVTGTRRGSSSLFRTKSSTQARPDGGVPRFSRQLGMASSTPRSSPPAYGTRSPSSSPKERQTPVVLIPVSSTLESPKDTVEAEDAGAPKSVRFARRSPRHFKAPRRERNRIREEAEKEAVERARRSVQSVPGATEMEKQDQAGAPSSGPTLWSLNDLSKPSSSWAWASKLPLPPWLEPWKRSSLGKHFWVNQMVYGSLKDRTAAPLSRMPSKAFL</sequence>
<gene>
    <name evidence="2" type="ORF">SELMODRAFT_271586</name>
</gene>
<reference evidence="2 3" key="1">
    <citation type="journal article" date="2011" name="Science">
        <title>The Selaginella genome identifies genetic changes associated with the evolution of vascular plants.</title>
        <authorList>
            <person name="Banks J.A."/>
            <person name="Nishiyama T."/>
            <person name="Hasebe M."/>
            <person name="Bowman J.L."/>
            <person name="Gribskov M."/>
            <person name="dePamphilis C."/>
            <person name="Albert V.A."/>
            <person name="Aono N."/>
            <person name="Aoyama T."/>
            <person name="Ambrose B.A."/>
            <person name="Ashton N.W."/>
            <person name="Axtell M.J."/>
            <person name="Barker E."/>
            <person name="Barker M.S."/>
            <person name="Bennetzen J.L."/>
            <person name="Bonawitz N.D."/>
            <person name="Chapple C."/>
            <person name="Cheng C."/>
            <person name="Correa L.G."/>
            <person name="Dacre M."/>
            <person name="DeBarry J."/>
            <person name="Dreyer I."/>
            <person name="Elias M."/>
            <person name="Engstrom E.M."/>
            <person name="Estelle M."/>
            <person name="Feng L."/>
            <person name="Finet C."/>
            <person name="Floyd S.K."/>
            <person name="Frommer W.B."/>
            <person name="Fujita T."/>
            <person name="Gramzow L."/>
            <person name="Gutensohn M."/>
            <person name="Harholt J."/>
            <person name="Hattori M."/>
            <person name="Heyl A."/>
            <person name="Hirai T."/>
            <person name="Hiwatashi Y."/>
            <person name="Ishikawa M."/>
            <person name="Iwata M."/>
            <person name="Karol K.G."/>
            <person name="Koehler B."/>
            <person name="Kolukisaoglu U."/>
            <person name="Kubo M."/>
            <person name="Kurata T."/>
            <person name="Lalonde S."/>
            <person name="Li K."/>
            <person name="Li Y."/>
            <person name="Litt A."/>
            <person name="Lyons E."/>
            <person name="Manning G."/>
            <person name="Maruyama T."/>
            <person name="Michael T.P."/>
            <person name="Mikami K."/>
            <person name="Miyazaki S."/>
            <person name="Morinaga S."/>
            <person name="Murata T."/>
            <person name="Mueller-Roeber B."/>
            <person name="Nelson D.R."/>
            <person name="Obara M."/>
            <person name="Oguri Y."/>
            <person name="Olmstead R.G."/>
            <person name="Onodera N."/>
            <person name="Petersen B.L."/>
            <person name="Pils B."/>
            <person name="Prigge M."/>
            <person name="Rensing S.A."/>
            <person name="Riano-Pachon D.M."/>
            <person name="Roberts A.W."/>
            <person name="Sato Y."/>
            <person name="Scheller H.V."/>
            <person name="Schulz B."/>
            <person name="Schulz C."/>
            <person name="Shakirov E.V."/>
            <person name="Shibagaki N."/>
            <person name="Shinohara N."/>
            <person name="Shippen D.E."/>
            <person name="Soerensen I."/>
            <person name="Sotooka R."/>
            <person name="Sugimoto N."/>
            <person name="Sugita M."/>
            <person name="Sumikawa N."/>
            <person name="Tanurdzic M."/>
            <person name="Theissen G."/>
            <person name="Ulvskov P."/>
            <person name="Wakazuki S."/>
            <person name="Weng J.K."/>
            <person name="Willats W.W."/>
            <person name="Wipf D."/>
            <person name="Wolf P.G."/>
            <person name="Yang L."/>
            <person name="Zimmer A.D."/>
            <person name="Zhu Q."/>
            <person name="Mitros T."/>
            <person name="Hellsten U."/>
            <person name="Loque D."/>
            <person name="Otillar R."/>
            <person name="Salamov A."/>
            <person name="Schmutz J."/>
            <person name="Shapiro H."/>
            <person name="Lindquist E."/>
            <person name="Lucas S."/>
            <person name="Rokhsar D."/>
            <person name="Grigoriev I.V."/>
        </authorList>
    </citation>
    <scope>NUCLEOTIDE SEQUENCE [LARGE SCALE GENOMIC DNA]</scope>
</reference>
<evidence type="ECO:0000313" key="2">
    <source>
        <dbReference type="EMBL" id="EFJ16020.1"/>
    </source>
</evidence>
<feature type="compositionally biased region" description="Basic and acidic residues" evidence="1">
    <location>
        <begin position="266"/>
        <end position="286"/>
    </location>
</feature>
<feature type="compositionally biased region" description="Basic residues" evidence="1">
    <location>
        <begin position="254"/>
        <end position="265"/>
    </location>
</feature>
<dbReference type="SUPFAM" id="SSF57938">
    <property type="entry name" value="DnaJ/Hsp40 cysteine-rich domain"/>
    <property type="match status" value="1"/>
</dbReference>
<dbReference type="KEGG" id="smo:SELMODRAFT_271586"/>
<dbReference type="Gramene" id="EFJ16020">
    <property type="protein sequence ID" value="EFJ16020"/>
    <property type="gene ID" value="SELMODRAFT_271586"/>
</dbReference>
<accession>D8SHK3</accession>
<protein>
    <submittedName>
        <fullName evidence="2">Uncharacterized protein</fullName>
    </submittedName>
</protein>
<dbReference type="OrthoDB" id="2018306at2759"/>
<name>D8SHK3_SELML</name>
<keyword evidence="3" id="KW-1185">Reference proteome</keyword>
<dbReference type="AlphaFoldDB" id="D8SHK3"/>
<organism evidence="3">
    <name type="scientific">Selaginella moellendorffii</name>
    <name type="common">Spikemoss</name>
    <dbReference type="NCBI Taxonomy" id="88036"/>
    <lineage>
        <taxon>Eukaryota</taxon>
        <taxon>Viridiplantae</taxon>
        <taxon>Streptophyta</taxon>
        <taxon>Embryophyta</taxon>
        <taxon>Tracheophyta</taxon>
        <taxon>Lycopodiopsida</taxon>
        <taxon>Selaginellales</taxon>
        <taxon>Selaginellaceae</taxon>
        <taxon>Selaginella</taxon>
    </lineage>
</organism>
<feature type="region of interest" description="Disordered" evidence="1">
    <location>
        <begin position="144"/>
        <end position="316"/>
    </location>
</feature>
<dbReference type="eggNOG" id="ENOG502SV83">
    <property type="taxonomic scope" value="Eukaryota"/>
</dbReference>
<proteinExistence type="predicted"/>
<feature type="compositionally biased region" description="Polar residues" evidence="1">
    <location>
        <begin position="150"/>
        <end position="183"/>
    </location>
</feature>